<keyword evidence="2" id="KW-1185">Reference proteome</keyword>
<proteinExistence type="predicted"/>
<feature type="non-terminal residue" evidence="1">
    <location>
        <position position="1"/>
    </location>
</feature>
<accession>A0A3S1BNT7</accession>
<evidence type="ECO:0000313" key="1">
    <source>
        <dbReference type="EMBL" id="RUS85154.1"/>
    </source>
</evidence>
<protein>
    <submittedName>
        <fullName evidence="1">Uncharacterized protein</fullName>
    </submittedName>
</protein>
<dbReference type="EMBL" id="RQTK01000179">
    <property type="protein sequence ID" value="RUS85154.1"/>
    <property type="molecule type" value="Genomic_DNA"/>
</dbReference>
<dbReference type="Proteomes" id="UP000271974">
    <property type="component" value="Unassembled WGS sequence"/>
</dbReference>
<gene>
    <name evidence="1" type="ORF">EGW08_007058</name>
</gene>
<name>A0A3S1BNT7_ELYCH</name>
<dbReference type="AlphaFoldDB" id="A0A3S1BNT7"/>
<reference evidence="1 2" key="1">
    <citation type="submission" date="2019-01" db="EMBL/GenBank/DDBJ databases">
        <title>A draft genome assembly of the solar-powered sea slug Elysia chlorotica.</title>
        <authorList>
            <person name="Cai H."/>
            <person name="Li Q."/>
            <person name="Fang X."/>
            <person name="Li J."/>
            <person name="Curtis N.E."/>
            <person name="Altenburger A."/>
            <person name="Shibata T."/>
            <person name="Feng M."/>
            <person name="Maeda T."/>
            <person name="Schwartz J.A."/>
            <person name="Shigenobu S."/>
            <person name="Lundholm N."/>
            <person name="Nishiyama T."/>
            <person name="Yang H."/>
            <person name="Hasebe M."/>
            <person name="Li S."/>
            <person name="Pierce S.K."/>
            <person name="Wang J."/>
        </authorList>
    </citation>
    <scope>NUCLEOTIDE SEQUENCE [LARGE SCALE GENOMIC DNA]</scope>
    <source>
        <strain evidence="1">EC2010</strain>
        <tissue evidence="1">Whole organism of an adult</tissue>
    </source>
</reference>
<sequence>LLIDTKDAACAEQMLVLEGVRYVVVPVVVPGTATGHHHTLAFLLSDHDQHHDLVSLEVHPLHPILHFIAQDSVHVRGYSFVSVVDDIFHSFQHSGCIEFLLGLQSIRRLVINRWRTVPDGALPLLQRPAHEFLGEAAAGHEPHQAQPLIGARGDA</sequence>
<evidence type="ECO:0000313" key="2">
    <source>
        <dbReference type="Proteomes" id="UP000271974"/>
    </source>
</evidence>
<comment type="caution">
    <text evidence="1">The sequence shown here is derived from an EMBL/GenBank/DDBJ whole genome shotgun (WGS) entry which is preliminary data.</text>
</comment>
<feature type="non-terminal residue" evidence="1">
    <location>
        <position position="155"/>
    </location>
</feature>
<organism evidence="1 2">
    <name type="scientific">Elysia chlorotica</name>
    <name type="common">Eastern emerald elysia</name>
    <name type="synonym">Sea slug</name>
    <dbReference type="NCBI Taxonomy" id="188477"/>
    <lineage>
        <taxon>Eukaryota</taxon>
        <taxon>Metazoa</taxon>
        <taxon>Spiralia</taxon>
        <taxon>Lophotrochozoa</taxon>
        <taxon>Mollusca</taxon>
        <taxon>Gastropoda</taxon>
        <taxon>Heterobranchia</taxon>
        <taxon>Euthyneura</taxon>
        <taxon>Panpulmonata</taxon>
        <taxon>Sacoglossa</taxon>
        <taxon>Placobranchoidea</taxon>
        <taxon>Plakobranchidae</taxon>
        <taxon>Elysia</taxon>
    </lineage>
</organism>